<sequence>IIWLLALSIKPLNKVFVVLFSPYLRKTKLLTEKNMLRHRRRTTLTFIMIAITTAFLIGMSVMMDSMRAGVNTTVNDFMGADIRVFTFNTPRSFEDGLINQYGVDDIMGVSHQNAQIQIDSDWIGHSLLDSEWNESIIMNVLDSAKVKEHTISTHHLKELNPLYYLKLMYNYPYKESLL</sequence>
<proteinExistence type="predicted"/>
<feature type="transmembrane region" description="Helical" evidence="1">
    <location>
        <begin position="44"/>
        <end position="63"/>
    </location>
</feature>
<protein>
    <recommendedName>
        <fullName evidence="3">MacB-like periplasmic core domain-containing protein</fullName>
    </recommendedName>
</protein>
<feature type="non-terminal residue" evidence="2">
    <location>
        <position position="1"/>
    </location>
</feature>
<dbReference type="AlphaFoldDB" id="X1BUW3"/>
<keyword evidence="1" id="KW-1133">Transmembrane helix</keyword>
<keyword evidence="1" id="KW-0472">Membrane</keyword>
<evidence type="ECO:0000313" key="2">
    <source>
        <dbReference type="EMBL" id="GAG98855.1"/>
    </source>
</evidence>
<gene>
    <name evidence="2" type="ORF">S01H4_39375</name>
</gene>
<name>X1BUW3_9ZZZZ</name>
<keyword evidence="1" id="KW-0812">Transmembrane</keyword>
<evidence type="ECO:0000256" key="1">
    <source>
        <dbReference type="SAM" id="Phobius"/>
    </source>
</evidence>
<organism evidence="2">
    <name type="scientific">marine sediment metagenome</name>
    <dbReference type="NCBI Taxonomy" id="412755"/>
    <lineage>
        <taxon>unclassified sequences</taxon>
        <taxon>metagenomes</taxon>
        <taxon>ecological metagenomes</taxon>
    </lineage>
</organism>
<evidence type="ECO:0008006" key="3">
    <source>
        <dbReference type="Google" id="ProtNLM"/>
    </source>
</evidence>
<reference evidence="2" key="1">
    <citation type="journal article" date="2014" name="Front. Microbiol.">
        <title>High frequency of phylogenetically diverse reductive dehalogenase-homologous genes in deep subseafloor sedimentary metagenomes.</title>
        <authorList>
            <person name="Kawai M."/>
            <person name="Futagami T."/>
            <person name="Toyoda A."/>
            <person name="Takaki Y."/>
            <person name="Nishi S."/>
            <person name="Hori S."/>
            <person name="Arai W."/>
            <person name="Tsubouchi T."/>
            <person name="Morono Y."/>
            <person name="Uchiyama I."/>
            <person name="Ito T."/>
            <person name="Fujiyama A."/>
            <person name="Inagaki F."/>
            <person name="Takami H."/>
        </authorList>
    </citation>
    <scope>NUCLEOTIDE SEQUENCE</scope>
    <source>
        <strain evidence="2">Expedition CK06-06</strain>
    </source>
</reference>
<accession>X1BUW3</accession>
<comment type="caution">
    <text evidence="2">The sequence shown here is derived from an EMBL/GenBank/DDBJ whole genome shotgun (WGS) entry which is preliminary data.</text>
</comment>
<dbReference type="EMBL" id="BART01021321">
    <property type="protein sequence ID" value="GAG98855.1"/>
    <property type="molecule type" value="Genomic_DNA"/>
</dbReference>